<dbReference type="InterPro" id="IPR008557">
    <property type="entry name" value="PhoX"/>
</dbReference>
<protein>
    <submittedName>
        <fullName evidence="2">DUF839 domain-containing protein</fullName>
    </submittedName>
</protein>
<keyword evidence="3" id="KW-1185">Reference proteome</keyword>
<dbReference type="PANTHER" id="PTHR35399:SF2">
    <property type="entry name" value="DUF839 DOMAIN-CONTAINING PROTEIN"/>
    <property type="match status" value="1"/>
</dbReference>
<dbReference type="PANTHER" id="PTHR35399">
    <property type="entry name" value="SLR8030 PROTEIN"/>
    <property type="match status" value="1"/>
</dbReference>
<reference evidence="3" key="1">
    <citation type="journal article" date="2020" name="Microbiol. Resour. Announc.">
        <title>Draft Genome Sequences of Thiorhodococcus mannitoliphagus and Thiorhodococcus minor, Purple Sulfur Photosynthetic Bacteria in the Gammaproteobacterial Family Chromatiaceae.</title>
        <authorList>
            <person name="Aviles F.A."/>
            <person name="Meyer T.E."/>
            <person name="Kyndt J.A."/>
        </authorList>
    </citation>
    <scope>NUCLEOTIDE SEQUENCE [LARGE SCALE GENOMIC DNA]</scope>
    <source>
        <strain evidence="3">DSM 18266</strain>
    </source>
</reference>
<organism evidence="2 3">
    <name type="scientific">Thiorhodococcus mannitoliphagus</name>
    <dbReference type="NCBI Taxonomy" id="329406"/>
    <lineage>
        <taxon>Bacteria</taxon>
        <taxon>Pseudomonadati</taxon>
        <taxon>Pseudomonadota</taxon>
        <taxon>Gammaproteobacteria</taxon>
        <taxon>Chromatiales</taxon>
        <taxon>Chromatiaceae</taxon>
        <taxon>Thiorhodococcus</taxon>
    </lineage>
</organism>
<accession>A0A6P1DXD2</accession>
<evidence type="ECO:0000313" key="2">
    <source>
        <dbReference type="EMBL" id="NEX20374.1"/>
    </source>
</evidence>
<dbReference type="Proteomes" id="UP000471640">
    <property type="component" value="Unassembled WGS sequence"/>
</dbReference>
<name>A0A6P1DXD2_9GAMM</name>
<sequence length="642" mass="69488">MDALLAAATAANLGSSQAIEVIKGLSDPGAFQAYVGYRAQGSSTVVYNSEPVSFQISDLVFSTLSVPMTPNEKRQIRASSSVFVEGQEHDIAYHDIVRTNQVLPKLDGAAGETEIFGLLKDKDGDPLRLEDGSPWVCTNGSGPDHTSILQYGSSLFAVTQLECSLGGAYITKLEQGGDGNLTAVSTRAADFSDVYGTYVNCAGMTTPWGTHLGSEEYEPPMALFDADAADQAWFNDPSWHDAHMQAIADFNKIENSADNAAYFGYMFGWIPEVRITSDNGDHEVAKHFAMGRFAHELAYVMPDRRTVYLSDDGTNVGLFMFIADEAEDLSAGTLYAARWVQTSGAGAGSANIEWINLGHATNEEVRAAIESWTTFADMFDKIDPLDADAGTCPDGYLSTNTYDEGLLCTRLKSGMEQVASRLETRLYAAHMGATTEFRKEEGLTYNPDDNVLYVAMSELRKGMEDGSSNDVGGPNHIRLDEGNPCGAVYGMNLHGGAVDTAGRSINSSYVAYDMHGVVVGTPKDYSGTELSANTCDVDGIASPDNLTYLPKYRSLVIGEDTSAHQNDYVWSYDLNTRMLTRIATTPYGAETTSPFWHANIGGYGYLTLVTQHPYGESDEDQAQSPDDKESHVGYIGPFPALD</sequence>
<dbReference type="Pfam" id="PF05787">
    <property type="entry name" value="PhoX"/>
    <property type="match status" value="1"/>
</dbReference>
<comment type="caution">
    <text evidence="2">The sequence shown here is derived from an EMBL/GenBank/DDBJ whole genome shotgun (WGS) entry which is preliminary data.</text>
</comment>
<evidence type="ECO:0000256" key="1">
    <source>
        <dbReference type="SAM" id="MobiDB-lite"/>
    </source>
</evidence>
<dbReference type="EMBL" id="JAAIJR010000027">
    <property type="protein sequence ID" value="NEX20374.1"/>
    <property type="molecule type" value="Genomic_DNA"/>
</dbReference>
<reference evidence="2 3" key="2">
    <citation type="submission" date="2020-02" db="EMBL/GenBank/DDBJ databases">
        <title>Genome sequences of Thiorhodococcus mannitoliphagus and Thiorhodococcus minor, purple sulfur photosynthetic bacteria in the gammaproteobacterial family, Chromatiaceae.</title>
        <authorList>
            <person name="Aviles F.A."/>
            <person name="Meyer T.E."/>
            <person name="Kyndt J.A."/>
        </authorList>
    </citation>
    <scope>NUCLEOTIDE SEQUENCE [LARGE SCALE GENOMIC DNA]</scope>
    <source>
        <strain evidence="2 3">DSM 18266</strain>
    </source>
</reference>
<feature type="region of interest" description="Disordered" evidence="1">
    <location>
        <begin position="615"/>
        <end position="642"/>
    </location>
</feature>
<gene>
    <name evidence="2" type="ORF">G3480_08645</name>
</gene>
<evidence type="ECO:0000313" key="3">
    <source>
        <dbReference type="Proteomes" id="UP000471640"/>
    </source>
</evidence>
<dbReference type="AlphaFoldDB" id="A0A6P1DXD2"/>
<proteinExistence type="predicted"/>